<reference evidence="10" key="2">
    <citation type="journal article" date="2022" name="Microb. Genom.">
        <title>A chromosome-scale genome assembly of the tomato pathogen Cladosporium fulvum reveals a compartmentalized genome architecture and the presence of a dispensable chromosome.</title>
        <authorList>
            <person name="Zaccaron A.Z."/>
            <person name="Chen L.H."/>
            <person name="Samaras A."/>
            <person name="Stergiopoulos I."/>
        </authorList>
    </citation>
    <scope>NUCLEOTIDE SEQUENCE</scope>
    <source>
        <strain evidence="10">Race5_Kim</strain>
    </source>
</reference>
<dbReference type="GO" id="GO:0016705">
    <property type="term" value="F:oxidoreductase activity, acting on paired donors, with incorporation or reduction of molecular oxygen"/>
    <property type="evidence" value="ECO:0007669"/>
    <property type="project" value="InterPro"/>
</dbReference>
<dbReference type="PRINTS" id="PR00385">
    <property type="entry name" value="P450"/>
</dbReference>
<dbReference type="KEGG" id="ffu:CLAFUR5_11115"/>
<dbReference type="EMBL" id="CP090170">
    <property type="protein sequence ID" value="UJO21119.1"/>
    <property type="molecule type" value="Genomic_DNA"/>
</dbReference>
<dbReference type="GO" id="GO:0020037">
    <property type="term" value="F:heme binding"/>
    <property type="evidence" value="ECO:0007669"/>
    <property type="project" value="InterPro"/>
</dbReference>
<organism evidence="10 11">
    <name type="scientific">Passalora fulva</name>
    <name type="common">Tomato leaf mold</name>
    <name type="synonym">Cladosporium fulvum</name>
    <dbReference type="NCBI Taxonomy" id="5499"/>
    <lineage>
        <taxon>Eukaryota</taxon>
        <taxon>Fungi</taxon>
        <taxon>Dikarya</taxon>
        <taxon>Ascomycota</taxon>
        <taxon>Pezizomycotina</taxon>
        <taxon>Dothideomycetes</taxon>
        <taxon>Dothideomycetidae</taxon>
        <taxon>Mycosphaerellales</taxon>
        <taxon>Mycosphaerellaceae</taxon>
        <taxon>Fulvia</taxon>
    </lineage>
</organism>
<evidence type="ECO:0000256" key="7">
    <source>
        <dbReference type="ARBA" id="ARBA00023033"/>
    </source>
</evidence>
<dbReference type="GO" id="GO:0005506">
    <property type="term" value="F:iron ion binding"/>
    <property type="evidence" value="ECO:0007669"/>
    <property type="project" value="InterPro"/>
</dbReference>
<evidence type="ECO:0000256" key="3">
    <source>
        <dbReference type="ARBA" id="ARBA00022617"/>
    </source>
</evidence>
<dbReference type="CDD" id="cd11058">
    <property type="entry name" value="CYP60B-like"/>
    <property type="match status" value="1"/>
</dbReference>
<dbReference type="InterPro" id="IPR036396">
    <property type="entry name" value="Cyt_P450_sf"/>
</dbReference>
<sequence length="533" mass="60217">MIESLQHSATSAVWLTAGLTFVACLDGNVLTYERFIGYTILKVLYNISPLHPLAKYPGPLLWRATRLFASYHHATGDLYQCIAAIHEKYGDTVRLAPDELSFSSPSAFPHIYNSRPQLRKSEWHFGPANEVKLPDGNALPESMITAPDAEHTRLRKLAGPAFLNAGIAEVEPVLQKYTDLLCSQLAVASKERSQNVVEWLLRTLNDVIGQLALDQEFQCLELRRMHPWPKFLLSVLKQTAFLNQFRRFGFSFKILTMMAPQKVLDERDEFMNIAYRAVNQRLRREKGEVSDIGYGSDQKSRPDLVGLMLRDMKGTDRLSEPELISNSILIVGGGAETTSTCLSATLYHLCKTPHAMQKLKDEIRGTFSTTEDITIKAISDLPYLKAVIDESLRIFPVASYITPRVTPREGHIIDGHAVPGGTHVSMGQFYMGRSDKLFDHPKEFRPERWLEGGEVQGVSGKRVDEILKPFSMGPRNCIGKQLALTEARLVTAKLIWGFDLELDGEHGRWVEDARFYILWLLQPLRVNLTPVRR</sequence>
<evidence type="ECO:0000256" key="6">
    <source>
        <dbReference type="ARBA" id="ARBA00023004"/>
    </source>
</evidence>
<keyword evidence="11" id="KW-1185">Reference proteome</keyword>
<keyword evidence="6 8" id="KW-0408">Iron</keyword>
<feature type="binding site" description="axial binding residue" evidence="8">
    <location>
        <position position="477"/>
    </location>
    <ligand>
        <name>heme</name>
        <dbReference type="ChEBI" id="CHEBI:30413"/>
    </ligand>
    <ligandPart>
        <name>Fe</name>
        <dbReference type="ChEBI" id="CHEBI:18248"/>
    </ligandPart>
</feature>
<dbReference type="PANTHER" id="PTHR24305:SF230">
    <property type="entry name" value="P450, PUTATIVE (EUROFUNG)-RELATED"/>
    <property type="match status" value="1"/>
</dbReference>
<dbReference type="PROSITE" id="PS00086">
    <property type="entry name" value="CYTOCHROME_P450"/>
    <property type="match status" value="1"/>
</dbReference>
<name>A0A9Q8PEI2_PASFU</name>
<reference evidence="10" key="1">
    <citation type="submission" date="2021-12" db="EMBL/GenBank/DDBJ databases">
        <authorList>
            <person name="Zaccaron A."/>
            <person name="Stergiopoulos I."/>
        </authorList>
    </citation>
    <scope>NUCLEOTIDE SEQUENCE</scope>
    <source>
        <strain evidence="10">Race5_Kim</strain>
    </source>
</reference>
<dbReference type="PRINTS" id="PR00463">
    <property type="entry name" value="EP450I"/>
</dbReference>
<protein>
    <submittedName>
        <fullName evidence="10">Averantin hydroxylase</fullName>
    </submittedName>
</protein>
<evidence type="ECO:0000256" key="2">
    <source>
        <dbReference type="ARBA" id="ARBA00010617"/>
    </source>
</evidence>
<dbReference type="PANTHER" id="PTHR24305">
    <property type="entry name" value="CYTOCHROME P450"/>
    <property type="match status" value="1"/>
</dbReference>
<accession>A0A9Q8PEI2</accession>
<keyword evidence="3 8" id="KW-0349">Heme</keyword>
<comment type="similarity">
    <text evidence="2 9">Belongs to the cytochrome P450 family.</text>
</comment>
<dbReference type="SUPFAM" id="SSF48264">
    <property type="entry name" value="Cytochrome P450"/>
    <property type="match status" value="1"/>
</dbReference>
<evidence type="ECO:0000256" key="5">
    <source>
        <dbReference type="ARBA" id="ARBA00023002"/>
    </source>
</evidence>
<evidence type="ECO:0000313" key="11">
    <source>
        <dbReference type="Proteomes" id="UP000756132"/>
    </source>
</evidence>
<dbReference type="RefSeq" id="XP_047765485.1">
    <property type="nucleotide sequence ID" value="XM_047910263.1"/>
</dbReference>
<dbReference type="AlphaFoldDB" id="A0A9Q8PEI2"/>
<dbReference type="InterPro" id="IPR001128">
    <property type="entry name" value="Cyt_P450"/>
</dbReference>
<dbReference type="Pfam" id="PF00067">
    <property type="entry name" value="p450"/>
    <property type="match status" value="1"/>
</dbReference>
<comment type="cofactor">
    <cofactor evidence="1 8">
        <name>heme</name>
        <dbReference type="ChEBI" id="CHEBI:30413"/>
    </cofactor>
</comment>
<dbReference type="GeneID" id="71990993"/>
<keyword evidence="5 9" id="KW-0560">Oxidoreductase</keyword>
<proteinExistence type="inferred from homology"/>
<evidence type="ECO:0000256" key="8">
    <source>
        <dbReference type="PIRSR" id="PIRSR602401-1"/>
    </source>
</evidence>
<dbReference type="OrthoDB" id="1470350at2759"/>
<dbReference type="GO" id="GO:0004497">
    <property type="term" value="F:monooxygenase activity"/>
    <property type="evidence" value="ECO:0007669"/>
    <property type="project" value="UniProtKB-KW"/>
</dbReference>
<gene>
    <name evidence="10" type="ORF">CLAFUR5_11115</name>
</gene>
<evidence type="ECO:0000256" key="9">
    <source>
        <dbReference type="RuleBase" id="RU000461"/>
    </source>
</evidence>
<dbReference type="Proteomes" id="UP000756132">
    <property type="component" value="Chromosome 8"/>
</dbReference>
<dbReference type="InterPro" id="IPR017972">
    <property type="entry name" value="Cyt_P450_CS"/>
</dbReference>
<dbReference type="InterPro" id="IPR050121">
    <property type="entry name" value="Cytochrome_P450_monoxygenase"/>
</dbReference>
<keyword evidence="4 8" id="KW-0479">Metal-binding</keyword>
<dbReference type="Gene3D" id="1.10.630.10">
    <property type="entry name" value="Cytochrome P450"/>
    <property type="match status" value="1"/>
</dbReference>
<evidence type="ECO:0000313" key="10">
    <source>
        <dbReference type="EMBL" id="UJO21119.1"/>
    </source>
</evidence>
<evidence type="ECO:0000256" key="4">
    <source>
        <dbReference type="ARBA" id="ARBA00022723"/>
    </source>
</evidence>
<keyword evidence="7 9" id="KW-0503">Monooxygenase</keyword>
<evidence type="ECO:0000256" key="1">
    <source>
        <dbReference type="ARBA" id="ARBA00001971"/>
    </source>
</evidence>
<dbReference type="InterPro" id="IPR002401">
    <property type="entry name" value="Cyt_P450_E_grp-I"/>
</dbReference>